<protein>
    <submittedName>
        <fullName evidence="2">Uncharacterized protein</fullName>
    </submittedName>
</protein>
<dbReference type="STRING" id="1182541.W9Z1H6"/>
<evidence type="ECO:0000256" key="1">
    <source>
        <dbReference type="SAM" id="MobiDB-lite"/>
    </source>
</evidence>
<comment type="caution">
    <text evidence="2">The sequence shown here is derived from an EMBL/GenBank/DDBJ whole genome shotgun (WGS) entry which is preliminary data.</text>
</comment>
<dbReference type="AlphaFoldDB" id="W9Z1H6"/>
<organism evidence="2 3">
    <name type="scientific">Capronia coronata CBS 617.96</name>
    <dbReference type="NCBI Taxonomy" id="1182541"/>
    <lineage>
        <taxon>Eukaryota</taxon>
        <taxon>Fungi</taxon>
        <taxon>Dikarya</taxon>
        <taxon>Ascomycota</taxon>
        <taxon>Pezizomycotina</taxon>
        <taxon>Eurotiomycetes</taxon>
        <taxon>Chaetothyriomycetidae</taxon>
        <taxon>Chaetothyriales</taxon>
        <taxon>Herpotrichiellaceae</taxon>
        <taxon>Capronia</taxon>
    </lineage>
</organism>
<feature type="compositionally biased region" description="Low complexity" evidence="1">
    <location>
        <begin position="294"/>
        <end position="304"/>
    </location>
</feature>
<dbReference type="eggNOG" id="ENOG502SIP1">
    <property type="taxonomic scope" value="Eukaryota"/>
</dbReference>
<feature type="compositionally biased region" description="Polar residues" evidence="1">
    <location>
        <begin position="18"/>
        <end position="38"/>
    </location>
</feature>
<dbReference type="OrthoDB" id="4161473at2759"/>
<keyword evidence="3" id="KW-1185">Reference proteome</keyword>
<dbReference type="HOGENOM" id="CLU_037030_1_0_1"/>
<dbReference type="Proteomes" id="UP000019484">
    <property type="component" value="Unassembled WGS sequence"/>
</dbReference>
<accession>W9Z1H6</accession>
<name>W9Z1H6_9EURO</name>
<sequence>MDAEYNLDDLSQFQEWASQRSTQLSNTGLSVRPTTSPLPESVPPSVAPNDTPQALSQCQSASQSKLTFLQEAEWDPDQSYDSDSPNCLHYSIEWKSDDTTVVVSVTNRSQRDLTKRSNQTRIDWTVVEKQLSTWGAYFQKGKKLRLNLSFNYVDTTRPAARATRKGDKRGSTSATRLMLVQRDLQLEAEEQASGHPAIWQKVYALMRCPGLCDRGAYCWINPDGRKHYRMRAPHFRSLIEYVNRGGILETHDDVRPEVRGQLYKEEQERQDRRVKRNVPSPFNVPPINITNVLPGHSQQPSQQGGHQGVASHVHSPPAAKTLQLDIPGFRDDALREYTTWQQSKVRDPLLKAEFGKARDAAFKVGFDLELIHEKQNGDFFVQAGVILGVAERFPRDILLWNQTQRGAWS</sequence>
<dbReference type="GeneID" id="19155843"/>
<feature type="region of interest" description="Disordered" evidence="1">
    <location>
        <begin position="293"/>
        <end position="314"/>
    </location>
</feature>
<reference evidence="2 3" key="1">
    <citation type="submission" date="2013-03" db="EMBL/GenBank/DDBJ databases">
        <title>The Genome Sequence of Capronia coronata CBS 617.96.</title>
        <authorList>
            <consortium name="The Broad Institute Genomics Platform"/>
            <person name="Cuomo C."/>
            <person name="de Hoog S."/>
            <person name="Gorbushina A."/>
            <person name="Walker B."/>
            <person name="Young S.K."/>
            <person name="Zeng Q."/>
            <person name="Gargeya S."/>
            <person name="Fitzgerald M."/>
            <person name="Haas B."/>
            <person name="Abouelleil A."/>
            <person name="Allen A.W."/>
            <person name="Alvarado L."/>
            <person name="Arachchi H.M."/>
            <person name="Berlin A.M."/>
            <person name="Chapman S.B."/>
            <person name="Gainer-Dewar J."/>
            <person name="Goldberg J."/>
            <person name="Griggs A."/>
            <person name="Gujja S."/>
            <person name="Hansen M."/>
            <person name="Howarth C."/>
            <person name="Imamovic A."/>
            <person name="Ireland A."/>
            <person name="Larimer J."/>
            <person name="McCowan C."/>
            <person name="Murphy C."/>
            <person name="Pearson M."/>
            <person name="Poon T.W."/>
            <person name="Priest M."/>
            <person name="Roberts A."/>
            <person name="Saif S."/>
            <person name="Shea T."/>
            <person name="Sisk P."/>
            <person name="Sykes S."/>
            <person name="Wortman J."/>
            <person name="Nusbaum C."/>
            <person name="Birren B."/>
        </authorList>
    </citation>
    <scope>NUCLEOTIDE SEQUENCE [LARGE SCALE GENOMIC DNA]</scope>
    <source>
        <strain evidence="2 3">CBS 617.96</strain>
    </source>
</reference>
<proteinExistence type="predicted"/>
<evidence type="ECO:0000313" key="3">
    <source>
        <dbReference type="Proteomes" id="UP000019484"/>
    </source>
</evidence>
<feature type="region of interest" description="Disordered" evidence="1">
    <location>
        <begin position="18"/>
        <end position="53"/>
    </location>
</feature>
<dbReference type="RefSeq" id="XP_007720044.1">
    <property type="nucleotide sequence ID" value="XM_007721854.1"/>
</dbReference>
<gene>
    <name evidence="2" type="ORF">A1O1_00939</name>
</gene>
<dbReference type="EMBL" id="AMWN01000001">
    <property type="protein sequence ID" value="EXJ95815.1"/>
    <property type="molecule type" value="Genomic_DNA"/>
</dbReference>
<evidence type="ECO:0000313" key="2">
    <source>
        <dbReference type="EMBL" id="EXJ95815.1"/>
    </source>
</evidence>